<dbReference type="PANTHER" id="PTHR13778:SF47">
    <property type="entry name" value="LIPOPOLYSACCHARIDE 1,3-GALACTOSYLTRANSFERASE"/>
    <property type="match status" value="1"/>
</dbReference>
<dbReference type="InterPro" id="IPR050748">
    <property type="entry name" value="Glycosyltrans_8_dom-fam"/>
</dbReference>
<evidence type="ECO:0008006" key="6">
    <source>
        <dbReference type="Google" id="ProtNLM"/>
    </source>
</evidence>
<gene>
    <name evidence="4" type="ORF">Dac01nite_16860</name>
</gene>
<evidence type="ECO:0000256" key="1">
    <source>
        <dbReference type="ARBA" id="ARBA00022676"/>
    </source>
</evidence>
<dbReference type="SUPFAM" id="SSF53448">
    <property type="entry name" value="Nucleotide-diphospho-sugar transferases"/>
    <property type="match status" value="1"/>
</dbReference>
<dbReference type="Pfam" id="PF01501">
    <property type="entry name" value="Glyco_transf_8"/>
    <property type="match status" value="1"/>
</dbReference>
<evidence type="ECO:0000256" key="3">
    <source>
        <dbReference type="ARBA" id="ARBA00022723"/>
    </source>
</evidence>
<dbReference type="GO" id="GO:0046872">
    <property type="term" value="F:metal ion binding"/>
    <property type="evidence" value="ECO:0007669"/>
    <property type="project" value="UniProtKB-KW"/>
</dbReference>
<keyword evidence="5" id="KW-1185">Reference proteome</keyword>
<evidence type="ECO:0000256" key="2">
    <source>
        <dbReference type="ARBA" id="ARBA00022679"/>
    </source>
</evidence>
<dbReference type="InterPro" id="IPR029044">
    <property type="entry name" value="Nucleotide-diphossugar_trans"/>
</dbReference>
<evidence type="ECO:0000313" key="4">
    <source>
        <dbReference type="EMBL" id="GIG54934.1"/>
    </source>
</evidence>
<keyword evidence="3" id="KW-0479">Metal-binding</keyword>
<dbReference type="Proteomes" id="UP000652354">
    <property type="component" value="Unassembled WGS sequence"/>
</dbReference>
<protein>
    <recommendedName>
        <fullName evidence="6">Lipopolysaccharide biosynthesis protein, LPS:glycosyltransferase</fullName>
    </recommendedName>
</protein>
<dbReference type="RefSeq" id="WP_203655892.1">
    <property type="nucleotide sequence ID" value="NZ_BONR01000003.1"/>
</dbReference>
<keyword evidence="1" id="KW-0328">Glycosyltransferase</keyword>
<sequence length="899" mass="101219">MPKAKSALKRLAVNRVTRPAWNAVYKVSGKAAGGDGQTKAVAQLKAREKRATEQSALRERKLNERLEILRSRADRSSAEVVRQRKTLGHEATLAQSLALGLDLETAVIDFARTSNGELQRVDARAVLQTLFDGDSNRELGALGLGIFLDGDGLTATALEYFRIAGHERARAAAPFEYFDAFLSEEREAAVAALIEYYDSAELTAEHRMRLLQALAKHHVESELEPRALALWQEEQEEPRLTGDDAVQIAWYHSTLTRPTPDYVTDPDVVNIAVMDYKLLDYRRTSSNRGDYVQTLAALSHVVRFSDIEFVGDTPIAGYLDGLKDQVDPDRRIEGVTTKVQPVELDRDFASGREYPDDTWLICNGWFMHRSFKGPVDFPFPETVNPIMISFHIQDPDVLTPTVVRHLREVEPVGCRDWTTVYRLRDVGVKAFFSGCVTTTVGQVLPHAAGTGDNKLALVETPLDRKKYAGWTHDEFIQVGPQVRDFSLVEGLEDARQMLAEYAPYDEVATSRLHCYLPARSMGLPVDFRPKNRADVRFEGLLDLGEEEFGAIRAGIEDLLEQLLRAILDGAGRDEVRQLWLDLTADAVARAEEYCTTYEPAPASSIDVGASVADLLATRTVFDRSQAVSGDEVHTAYALDQNLEDVFPVVLQSVADHTERAITCHVMTRGLGDEFRERVVGLFPQFSFVFYDFDAVDYGDEVNLLKHISVSTMDRLFLPELLSDLDHVVYLDIDILVQADVGELWDIELGDNAFAAKRTRLRSWANLVRPITRASLRFEPEKAWDMRRRLHDESNLTARTFNAGILSINLELMRSEDFTARHMFLVESCAMNDQDVFNIYSRDRVVELDTAWNTVPSQDFIEQPRIIHWAGPAKPWKPTYVLYKDRYEATRDAVAARAGA</sequence>
<dbReference type="AlphaFoldDB" id="A0A919Q2P2"/>
<dbReference type="Gene3D" id="3.90.550.10">
    <property type="entry name" value="Spore Coat Polysaccharide Biosynthesis Protein SpsA, Chain A"/>
    <property type="match status" value="1"/>
</dbReference>
<comment type="caution">
    <text evidence="4">The sequence shown here is derived from an EMBL/GenBank/DDBJ whole genome shotgun (WGS) entry which is preliminary data.</text>
</comment>
<accession>A0A919Q2P2</accession>
<organism evidence="4 5">
    <name type="scientific">Demequina activiva</name>
    <dbReference type="NCBI Taxonomy" id="1582364"/>
    <lineage>
        <taxon>Bacteria</taxon>
        <taxon>Bacillati</taxon>
        <taxon>Actinomycetota</taxon>
        <taxon>Actinomycetes</taxon>
        <taxon>Micrococcales</taxon>
        <taxon>Demequinaceae</taxon>
        <taxon>Demequina</taxon>
    </lineage>
</organism>
<keyword evidence="2" id="KW-0808">Transferase</keyword>
<dbReference type="PANTHER" id="PTHR13778">
    <property type="entry name" value="GLYCOSYLTRANSFERASE 8 DOMAIN-CONTAINING PROTEIN"/>
    <property type="match status" value="1"/>
</dbReference>
<dbReference type="EMBL" id="BONR01000003">
    <property type="protein sequence ID" value="GIG54934.1"/>
    <property type="molecule type" value="Genomic_DNA"/>
</dbReference>
<dbReference type="CDD" id="cd04194">
    <property type="entry name" value="GT8_A4GalT_like"/>
    <property type="match status" value="1"/>
</dbReference>
<dbReference type="InterPro" id="IPR002495">
    <property type="entry name" value="Glyco_trans_8"/>
</dbReference>
<dbReference type="GO" id="GO:0016757">
    <property type="term" value="F:glycosyltransferase activity"/>
    <property type="evidence" value="ECO:0007669"/>
    <property type="project" value="UniProtKB-KW"/>
</dbReference>
<proteinExistence type="predicted"/>
<name>A0A919Q2P2_9MICO</name>
<reference evidence="4" key="1">
    <citation type="submission" date="2021-01" db="EMBL/GenBank/DDBJ databases">
        <title>Whole genome shotgun sequence of Demequina activiva NBRC 110675.</title>
        <authorList>
            <person name="Komaki H."/>
            <person name="Tamura T."/>
        </authorList>
    </citation>
    <scope>NUCLEOTIDE SEQUENCE</scope>
    <source>
        <strain evidence="4">NBRC 110675</strain>
    </source>
</reference>
<evidence type="ECO:0000313" key="5">
    <source>
        <dbReference type="Proteomes" id="UP000652354"/>
    </source>
</evidence>